<comment type="caution">
    <text evidence="1">The sequence shown here is derived from an EMBL/GenBank/DDBJ whole genome shotgun (WGS) entry which is preliminary data.</text>
</comment>
<accession>A0AAE0FZK6</accession>
<dbReference type="InterPro" id="IPR050600">
    <property type="entry name" value="SETD3_SETD6_MTase"/>
</dbReference>
<keyword evidence="2" id="KW-1185">Reference proteome</keyword>
<reference evidence="1 2" key="1">
    <citation type="journal article" date="2015" name="Genome Biol. Evol.">
        <title>Comparative Genomics of a Bacterivorous Green Alga Reveals Evolutionary Causalities and Consequences of Phago-Mixotrophic Mode of Nutrition.</title>
        <authorList>
            <person name="Burns J.A."/>
            <person name="Paasch A."/>
            <person name="Narechania A."/>
            <person name="Kim E."/>
        </authorList>
    </citation>
    <scope>NUCLEOTIDE SEQUENCE [LARGE SCALE GENOMIC DNA]</scope>
    <source>
        <strain evidence="1 2">PLY_AMNH</strain>
    </source>
</reference>
<dbReference type="EMBL" id="LGRX02011629">
    <property type="protein sequence ID" value="KAK3268723.1"/>
    <property type="molecule type" value="Genomic_DNA"/>
</dbReference>
<dbReference type="SUPFAM" id="SSF82199">
    <property type="entry name" value="SET domain"/>
    <property type="match status" value="1"/>
</dbReference>
<proteinExistence type="predicted"/>
<gene>
    <name evidence="1" type="ORF">CYMTET_22789</name>
</gene>
<evidence type="ECO:0008006" key="3">
    <source>
        <dbReference type="Google" id="ProtNLM"/>
    </source>
</evidence>
<dbReference type="Gene3D" id="3.90.1410.10">
    <property type="entry name" value="set domain protein methyltransferase, domain 1"/>
    <property type="match status" value="1"/>
</dbReference>
<name>A0AAE0FZK6_9CHLO</name>
<dbReference type="GO" id="GO:0016279">
    <property type="term" value="F:protein-lysine N-methyltransferase activity"/>
    <property type="evidence" value="ECO:0007669"/>
    <property type="project" value="TreeGrafter"/>
</dbReference>
<dbReference type="PANTHER" id="PTHR13271">
    <property type="entry name" value="UNCHARACTERIZED PUTATIVE METHYLTRANSFERASE"/>
    <property type="match status" value="1"/>
</dbReference>
<dbReference type="InterPro" id="IPR046341">
    <property type="entry name" value="SET_dom_sf"/>
</dbReference>
<organism evidence="1 2">
    <name type="scientific">Cymbomonas tetramitiformis</name>
    <dbReference type="NCBI Taxonomy" id="36881"/>
    <lineage>
        <taxon>Eukaryota</taxon>
        <taxon>Viridiplantae</taxon>
        <taxon>Chlorophyta</taxon>
        <taxon>Pyramimonadophyceae</taxon>
        <taxon>Pyramimonadales</taxon>
        <taxon>Pyramimonadaceae</taxon>
        <taxon>Cymbomonas</taxon>
    </lineage>
</organism>
<dbReference type="AlphaFoldDB" id="A0AAE0FZK6"/>
<dbReference type="Proteomes" id="UP001190700">
    <property type="component" value="Unassembled WGS sequence"/>
</dbReference>
<evidence type="ECO:0000313" key="1">
    <source>
        <dbReference type="EMBL" id="KAK3268723.1"/>
    </source>
</evidence>
<protein>
    <recommendedName>
        <fullName evidence="3">SET domain-containing protein</fullName>
    </recommendedName>
</protein>
<evidence type="ECO:0000313" key="2">
    <source>
        <dbReference type="Proteomes" id="UP001190700"/>
    </source>
</evidence>
<sequence>MSEEMPGGKRKRRPDSSDLPPAMSEMIFWLEENEVDLSNLSIRTSKECGGIGVFTKSTASVDAMVVRIPQRLVLSIEKVRTSLVGQAVLKTAARLGVQVSGEVLLKLFMIVGRSSSENFWNRYLTSIPPVFSSPLHWPEEVVERELGGTNLKGEVDVKRRDLREKYDALAPHLLQEFPELFEDVLSFDSFMWAHSAYSSRSFPPQLVEGRDNEAKDGGDTIGCMLPLLDILNHKYKTPITWVADRESVGMRVGAEVDAGCEIFNNYGPKGNEELLYSYGFCLVDNPADIVAVRYACVEQDVETANSKLELLQSQDVPVDIMSDNPCGLHCGPFLLTRDALPGLLLLTFRICLCGHLDPTFENTRAALRQLRSLLKDKLRAMGEAKKLRDLLPPGQKTAIERDSANYRKGQKRVLEASVQFVKDGLERLEVQHKEDLLKAKSLAH</sequence>